<dbReference type="PRINTS" id="PR00080">
    <property type="entry name" value="SDRFAMILY"/>
</dbReference>
<evidence type="ECO:0000256" key="2">
    <source>
        <dbReference type="ARBA" id="ARBA00023002"/>
    </source>
</evidence>
<dbReference type="EMBL" id="BMVO01000001">
    <property type="protein sequence ID" value="GHA87147.1"/>
    <property type="molecule type" value="Genomic_DNA"/>
</dbReference>
<dbReference type="PANTHER" id="PTHR24321">
    <property type="entry name" value="DEHYDROGENASES, SHORT CHAIN"/>
    <property type="match status" value="1"/>
</dbReference>
<dbReference type="Gene3D" id="3.40.50.720">
    <property type="entry name" value="NAD(P)-binding Rossmann-like Domain"/>
    <property type="match status" value="1"/>
</dbReference>
<dbReference type="SUPFAM" id="SSF51735">
    <property type="entry name" value="NAD(P)-binding Rossmann-fold domains"/>
    <property type="match status" value="1"/>
</dbReference>
<comment type="similarity">
    <text evidence="1">Belongs to the short-chain dehydrogenases/reductases (SDR) family.</text>
</comment>
<comment type="caution">
    <text evidence="5">The sequence shown here is derived from an EMBL/GenBank/DDBJ whole genome shotgun (WGS) entry which is preliminary data.</text>
</comment>
<organism evidence="5 6">
    <name type="scientific">Streptomyces chryseus</name>
    <dbReference type="NCBI Taxonomy" id="68186"/>
    <lineage>
        <taxon>Bacteria</taxon>
        <taxon>Bacillati</taxon>
        <taxon>Actinomycetota</taxon>
        <taxon>Actinomycetes</taxon>
        <taxon>Kitasatosporales</taxon>
        <taxon>Streptomycetaceae</taxon>
        <taxon>Streptomyces</taxon>
    </lineage>
</organism>
<keyword evidence="6" id="KW-1185">Reference proteome</keyword>
<dbReference type="SMART" id="SM00822">
    <property type="entry name" value="PKS_KR"/>
    <property type="match status" value="1"/>
</dbReference>
<gene>
    <name evidence="5" type="ORF">GCM10010346_07260</name>
</gene>
<dbReference type="PRINTS" id="PR00081">
    <property type="entry name" value="GDHRDH"/>
</dbReference>
<feature type="domain" description="Ketoreductase" evidence="4">
    <location>
        <begin position="11"/>
        <end position="175"/>
    </location>
</feature>
<evidence type="ECO:0000259" key="4">
    <source>
        <dbReference type="SMART" id="SM00822"/>
    </source>
</evidence>
<dbReference type="PANTHER" id="PTHR24321:SF15">
    <property type="entry name" value="OXIDOREDUCTASE UCPA"/>
    <property type="match status" value="1"/>
</dbReference>
<protein>
    <recommendedName>
        <fullName evidence="4">Ketoreductase domain-containing protein</fullName>
    </recommendedName>
</protein>
<reference evidence="6" key="1">
    <citation type="journal article" date="2019" name="Int. J. Syst. Evol. Microbiol.">
        <title>The Global Catalogue of Microorganisms (GCM) 10K type strain sequencing project: providing services to taxonomists for standard genome sequencing and annotation.</title>
        <authorList>
            <consortium name="The Broad Institute Genomics Platform"/>
            <consortium name="The Broad Institute Genome Sequencing Center for Infectious Disease"/>
            <person name="Wu L."/>
            <person name="Ma J."/>
        </authorList>
    </citation>
    <scope>NUCLEOTIDE SEQUENCE [LARGE SCALE GENOMIC DNA]</scope>
    <source>
        <strain evidence="6">JCM 4737</strain>
    </source>
</reference>
<keyword evidence="2" id="KW-0560">Oxidoreductase</keyword>
<dbReference type="InterPro" id="IPR057326">
    <property type="entry name" value="KR_dom"/>
</dbReference>
<dbReference type="Proteomes" id="UP000599437">
    <property type="component" value="Unassembled WGS sequence"/>
</dbReference>
<evidence type="ECO:0000313" key="5">
    <source>
        <dbReference type="EMBL" id="GHA87147.1"/>
    </source>
</evidence>
<accession>A0ABQ3DEF0</accession>
<evidence type="ECO:0000313" key="6">
    <source>
        <dbReference type="Proteomes" id="UP000599437"/>
    </source>
</evidence>
<dbReference type="InterPro" id="IPR002347">
    <property type="entry name" value="SDR_fam"/>
</dbReference>
<name>A0ABQ3DEF0_9ACTN</name>
<evidence type="ECO:0000256" key="1">
    <source>
        <dbReference type="ARBA" id="ARBA00006484"/>
    </source>
</evidence>
<dbReference type="InterPro" id="IPR036291">
    <property type="entry name" value="NAD(P)-bd_dom_sf"/>
</dbReference>
<evidence type="ECO:0000256" key="3">
    <source>
        <dbReference type="SAM" id="MobiDB-lite"/>
    </source>
</evidence>
<dbReference type="Pfam" id="PF13561">
    <property type="entry name" value="adh_short_C2"/>
    <property type="match status" value="1"/>
</dbReference>
<feature type="region of interest" description="Disordered" evidence="3">
    <location>
        <begin position="251"/>
        <end position="302"/>
    </location>
</feature>
<sequence length="302" mass="30105">MSAAVVDLSNKVVLVTGGARGLGGAVARAVVDGGDRVVVTDVLEEEGAATAGELGGAARFVRDDVTAESDWQAALDFTGAEFGRIDGLVNNAGISAGQLLEHETVEHFRQVVEINLVGVFIGMKTVISAMRAGGGGSVVNVSSAAGLTGLALTAGYGASKWGVRGLSKIGAVELAEARIRVNSVHPGMTYTPMTAPVGIRTGEGNYPGAPMGRVGVPEEIAAAVAFLLSDAAAYMTGAELAVDGGDDGRAAHGAVTAGRPTGPAGRMPHRFQAHPTPPGALPGSTGTSPGVRHAAEPGVPGA</sequence>
<dbReference type="InterPro" id="IPR020904">
    <property type="entry name" value="Sc_DH/Rdtase_CS"/>
</dbReference>
<dbReference type="PROSITE" id="PS00061">
    <property type="entry name" value="ADH_SHORT"/>
    <property type="match status" value="1"/>
</dbReference>
<proteinExistence type="inferred from homology"/>